<dbReference type="PANTHER" id="PTHR35333">
    <property type="entry name" value="BETA-LACTAMASE"/>
    <property type="match status" value="1"/>
</dbReference>
<sequence>MMPPEIPNFPPTSIVLPVVNQAVLLSKPTFQTQSNNSDLTYNVSKPTIFKESEKLQSTINEIIKILTSQRLPKNKFSITILDVNKREIAGYQQKQPRFPASVAKMFWMVYSYSQINNGIWLESKFDKLLISMIKQSDNNAASDIIDLVTHTQSTQNVGNIYYENWLEKRNIMNKFFQQAGYEKINISQKTFPITHKKMYEPQGFDLKMRGNPKYSIKNTITTQQAARLLYEIYTGQAISPAYSKKMANLLSIEPTTRIEKKDQQDSNDFNPVHGYFSESLPIDVYVGAKGGWTSSSRQEAAYIATKDGKTAYILVVFAEDRAYALDEKIFPKIAQLVFQRMTNRR</sequence>
<dbReference type="Proteomes" id="UP000218785">
    <property type="component" value="Chromosome"/>
</dbReference>
<dbReference type="PANTHER" id="PTHR35333:SF3">
    <property type="entry name" value="BETA-LACTAMASE-TYPE TRANSPEPTIDASE FOLD CONTAINING PROTEIN"/>
    <property type="match status" value="1"/>
</dbReference>
<dbReference type="InterPro" id="IPR012338">
    <property type="entry name" value="Beta-lactam/transpept-like"/>
</dbReference>
<feature type="domain" description="Beta-lactamase class A catalytic" evidence="1">
    <location>
        <begin position="170"/>
        <end position="317"/>
    </location>
</feature>
<proteinExistence type="predicted"/>
<dbReference type="EMBL" id="AP018248">
    <property type="protein sequence ID" value="BAY99812.1"/>
    <property type="molecule type" value="Genomic_DNA"/>
</dbReference>
<dbReference type="Gene3D" id="3.40.710.10">
    <property type="entry name" value="DD-peptidase/beta-lactamase superfamily"/>
    <property type="match status" value="1"/>
</dbReference>
<dbReference type="GO" id="GO:0030655">
    <property type="term" value="P:beta-lactam antibiotic catabolic process"/>
    <property type="evidence" value="ECO:0007669"/>
    <property type="project" value="InterPro"/>
</dbReference>
<gene>
    <name evidence="2" type="ORF">NIES37_37950</name>
</gene>
<protein>
    <recommendedName>
        <fullName evidence="1">Beta-lactamase class A catalytic domain-containing protein</fullName>
    </recommendedName>
</protein>
<organism evidence="2 3">
    <name type="scientific">Tolypothrix tenuis PCC 7101</name>
    <dbReference type="NCBI Taxonomy" id="231146"/>
    <lineage>
        <taxon>Bacteria</taxon>
        <taxon>Bacillati</taxon>
        <taxon>Cyanobacteriota</taxon>
        <taxon>Cyanophyceae</taxon>
        <taxon>Nostocales</taxon>
        <taxon>Tolypothrichaceae</taxon>
        <taxon>Tolypothrix</taxon>
    </lineage>
</organism>
<dbReference type="AlphaFoldDB" id="A0A1Z4N251"/>
<evidence type="ECO:0000313" key="2">
    <source>
        <dbReference type="EMBL" id="BAY99812.1"/>
    </source>
</evidence>
<reference evidence="2 3" key="1">
    <citation type="submission" date="2017-06" db="EMBL/GenBank/DDBJ databases">
        <title>Genome sequencing of cyanobaciteial culture collection at National Institute for Environmental Studies (NIES).</title>
        <authorList>
            <person name="Hirose Y."/>
            <person name="Shimura Y."/>
            <person name="Fujisawa T."/>
            <person name="Nakamura Y."/>
            <person name="Kawachi M."/>
        </authorList>
    </citation>
    <scope>NUCLEOTIDE SEQUENCE [LARGE SCALE GENOMIC DNA]</scope>
    <source>
        <strain evidence="2 3">NIES-37</strain>
    </source>
</reference>
<dbReference type="KEGG" id="ttq:NIES37_37950"/>
<dbReference type="InterPro" id="IPR000871">
    <property type="entry name" value="Beta-lactam_class-A"/>
</dbReference>
<keyword evidence="3" id="KW-1185">Reference proteome</keyword>
<dbReference type="GO" id="GO:0008800">
    <property type="term" value="F:beta-lactamase activity"/>
    <property type="evidence" value="ECO:0007669"/>
    <property type="project" value="InterPro"/>
</dbReference>
<dbReference type="InterPro" id="IPR045155">
    <property type="entry name" value="Beta-lactam_cat"/>
</dbReference>
<dbReference type="RefSeq" id="WP_096578222.1">
    <property type="nucleotide sequence ID" value="NZ_CAWNJS010000001.1"/>
</dbReference>
<dbReference type="SUPFAM" id="SSF56601">
    <property type="entry name" value="beta-lactamase/transpeptidase-like"/>
    <property type="match status" value="1"/>
</dbReference>
<accession>A0A1Z4N251</accession>
<evidence type="ECO:0000313" key="3">
    <source>
        <dbReference type="Proteomes" id="UP000218785"/>
    </source>
</evidence>
<dbReference type="GO" id="GO:0046677">
    <property type="term" value="P:response to antibiotic"/>
    <property type="evidence" value="ECO:0007669"/>
    <property type="project" value="InterPro"/>
</dbReference>
<evidence type="ECO:0000259" key="1">
    <source>
        <dbReference type="Pfam" id="PF13354"/>
    </source>
</evidence>
<name>A0A1Z4N251_9CYAN</name>
<dbReference type="Pfam" id="PF13354">
    <property type="entry name" value="Beta-lactamase2"/>
    <property type="match status" value="1"/>
</dbReference>